<keyword evidence="1" id="KW-0812">Transmembrane</keyword>
<dbReference type="Proteomes" id="UP001597045">
    <property type="component" value="Unassembled WGS sequence"/>
</dbReference>
<keyword evidence="3" id="KW-1185">Reference proteome</keyword>
<proteinExistence type="predicted"/>
<accession>A0ABW3MP62</accession>
<name>A0ABW3MP62_9PSEU</name>
<feature type="non-terminal residue" evidence="2">
    <location>
        <position position="69"/>
    </location>
</feature>
<sequence>MALRDQLRRPLDVLDKSGDQMSFYIRALAWIPRALRRYMRETLRLLAEVSFGTGALAVIGGTIGVMVGM</sequence>
<gene>
    <name evidence="2" type="ORF">ACFQ1S_39920</name>
</gene>
<evidence type="ECO:0000256" key="1">
    <source>
        <dbReference type="SAM" id="Phobius"/>
    </source>
</evidence>
<dbReference type="EMBL" id="JBHTIS010003463">
    <property type="protein sequence ID" value="MFD1051275.1"/>
    <property type="molecule type" value="Genomic_DNA"/>
</dbReference>
<keyword evidence="1" id="KW-0472">Membrane</keyword>
<evidence type="ECO:0000313" key="3">
    <source>
        <dbReference type="Proteomes" id="UP001597045"/>
    </source>
</evidence>
<keyword evidence="1" id="KW-1133">Transmembrane helix</keyword>
<organism evidence="2 3">
    <name type="scientific">Kibdelosporangium lantanae</name>
    <dbReference type="NCBI Taxonomy" id="1497396"/>
    <lineage>
        <taxon>Bacteria</taxon>
        <taxon>Bacillati</taxon>
        <taxon>Actinomycetota</taxon>
        <taxon>Actinomycetes</taxon>
        <taxon>Pseudonocardiales</taxon>
        <taxon>Pseudonocardiaceae</taxon>
        <taxon>Kibdelosporangium</taxon>
    </lineage>
</organism>
<evidence type="ECO:0000313" key="2">
    <source>
        <dbReference type="EMBL" id="MFD1051275.1"/>
    </source>
</evidence>
<comment type="caution">
    <text evidence="2">The sequence shown here is derived from an EMBL/GenBank/DDBJ whole genome shotgun (WGS) entry which is preliminary data.</text>
</comment>
<protein>
    <submittedName>
        <fullName evidence="2">ABC transporter permease</fullName>
    </submittedName>
</protein>
<feature type="transmembrane region" description="Helical" evidence="1">
    <location>
        <begin position="45"/>
        <end position="67"/>
    </location>
</feature>
<reference evidence="3" key="1">
    <citation type="journal article" date="2019" name="Int. J. Syst. Evol. Microbiol.">
        <title>The Global Catalogue of Microorganisms (GCM) 10K type strain sequencing project: providing services to taxonomists for standard genome sequencing and annotation.</title>
        <authorList>
            <consortium name="The Broad Institute Genomics Platform"/>
            <consortium name="The Broad Institute Genome Sequencing Center for Infectious Disease"/>
            <person name="Wu L."/>
            <person name="Ma J."/>
        </authorList>
    </citation>
    <scope>NUCLEOTIDE SEQUENCE [LARGE SCALE GENOMIC DNA]</scope>
    <source>
        <strain evidence="3">JCM 31486</strain>
    </source>
</reference>